<dbReference type="EMBL" id="JPRM01000006">
    <property type="protein sequence ID" value="KFF18413.1"/>
    <property type="molecule type" value="Genomic_DNA"/>
</dbReference>
<feature type="region of interest" description="Disordered" evidence="1">
    <location>
        <begin position="178"/>
        <end position="238"/>
    </location>
</feature>
<comment type="caution">
    <text evidence="2">The sequence shown here is derived from an EMBL/GenBank/DDBJ whole genome shotgun (WGS) entry which is preliminary data.</text>
</comment>
<accession>A0A086ANZ9</accession>
<proteinExistence type="predicted"/>
<dbReference type="Proteomes" id="UP000028712">
    <property type="component" value="Unassembled WGS sequence"/>
</dbReference>
<evidence type="ECO:0000313" key="5">
    <source>
        <dbReference type="Proteomes" id="UP000198424"/>
    </source>
</evidence>
<gene>
    <name evidence="3" type="ORF">B0A62_06195</name>
    <name evidence="2" type="ORF">IW20_05820</name>
</gene>
<dbReference type="EMBL" id="MUGY01000004">
    <property type="protein sequence ID" value="OXA96839.1"/>
    <property type="molecule type" value="Genomic_DNA"/>
</dbReference>
<evidence type="ECO:0000313" key="3">
    <source>
        <dbReference type="EMBL" id="OXA96839.1"/>
    </source>
</evidence>
<protein>
    <recommendedName>
        <fullName evidence="6">SprT-like domain-containing protein</fullName>
    </recommendedName>
</protein>
<evidence type="ECO:0000313" key="4">
    <source>
        <dbReference type="Proteomes" id="UP000028712"/>
    </source>
</evidence>
<organism evidence="2 4">
    <name type="scientific">Flavobacterium hydatis</name>
    <name type="common">Cytophaga aquatilis</name>
    <dbReference type="NCBI Taxonomy" id="991"/>
    <lineage>
        <taxon>Bacteria</taxon>
        <taxon>Pseudomonadati</taxon>
        <taxon>Bacteroidota</taxon>
        <taxon>Flavobacteriia</taxon>
        <taxon>Flavobacteriales</taxon>
        <taxon>Flavobacteriaceae</taxon>
        <taxon>Flavobacterium</taxon>
    </lineage>
</organism>
<reference evidence="2 4" key="1">
    <citation type="submission" date="2014-07" db="EMBL/GenBank/DDBJ databases">
        <title>Genome of Flavobacterium hydatis DSM 2063.</title>
        <authorList>
            <person name="Pipes S.E."/>
            <person name="Stropko S.J."/>
            <person name="Newman J.D."/>
        </authorList>
    </citation>
    <scope>NUCLEOTIDE SEQUENCE [LARGE SCALE GENOMIC DNA]</scope>
    <source>
        <strain evidence="2 4">DSM 2063</strain>
    </source>
</reference>
<name>A0A086ANZ9_FLAHY</name>
<reference evidence="3 5" key="2">
    <citation type="submission" date="2016-11" db="EMBL/GenBank/DDBJ databases">
        <title>Whole genomes of Flavobacteriaceae.</title>
        <authorList>
            <person name="Stine C."/>
            <person name="Li C."/>
            <person name="Tadesse D."/>
        </authorList>
    </citation>
    <scope>NUCLEOTIDE SEQUENCE [LARGE SCALE GENOMIC DNA]</scope>
    <source>
        <strain evidence="3 5">ATCC 29551</strain>
    </source>
</reference>
<evidence type="ECO:0000313" key="2">
    <source>
        <dbReference type="EMBL" id="KFF18413.1"/>
    </source>
</evidence>
<sequence>MGCETEKLVIDEQTPQGKSILAAKIWFDQYKSNGINYELFQNLKYNWSEAKSTKSEDGTETIIVPVIELKEDKEEIWSQKLYLYKLNEGNFKALLFEIYPDKNVPSGSQTIEEGDFNGYMAAWDLKTGFVRASRFKNNQVVENGILTVRSSDEINKEGAVTNKIAPVFFVISYEDDGKISGSPETEPDPIDLREVPVKGKPKPISQGSPVVISPRSPVTGGTSPGGFTSPGGGSSGGGSTSIAISIVEQIITDDNLEPCPKEVLEQLKKIANVDIAAVLNKLGSSKVFTVTIESSSLIPRSAAASPSGLNKYNIKISSNYTSATRLFRASNLLHEMIHCYFFSLVDDYTASNNPAIFNDFPTLFQKFVDKKYPGSKDSAHHDEMANTYVNAIGAALQEFQTGSPVPNGGVPDQIYTDLAWGGLQEAPIFKTKFPEGSLEYNRIVGRYNGESVNSVINGQIPVGKPCTIN</sequence>
<keyword evidence="5" id="KW-1185">Reference proteome</keyword>
<dbReference type="AlphaFoldDB" id="A0A086ANZ9"/>
<dbReference type="Proteomes" id="UP000198424">
    <property type="component" value="Unassembled WGS sequence"/>
</dbReference>
<evidence type="ECO:0000256" key="1">
    <source>
        <dbReference type="SAM" id="MobiDB-lite"/>
    </source>
</evidence>
<feature type="compositionally biased region" description="Gly residues" evidence="1">
    <location>
        <begin position="222"/>
        <end position="238"/>
    </location>
</feature>
<dbReference type="STRING" id="991.IW20_05820"/>
<evidence type="ECO:0008006" key="6">
    <source>
        <dbReference type="Google" id="ProtNLM"/>
    </source>
</evidence>
<dbReference type="eggNOG" id="ENOG50338JD">
    <property type="taxonomic scope" value="Bacteria"/>
</dbReference>